<reference evidence="1" key="1">
    <citation type="submission" date="2015-09" db="EMBL/GenBank/DDBJ databases">
        <title>De novo assembly of Pectinophora gossypiella (Pink Bollworm) gut transcriptome.</title>
        <authorList>
            <person name="Tassone E.E."/>
        </authorList>
    </citation>
    <scope>NUCLEOTIDE SEQUENCE</scope>
</reference>
<evidence type="ECO:0008006" key="2">
    <source>
        <dbReference type="Google" id="ProtNLM"/>
    </source>
</evidence>
<protein>
    <recommendedName>
        <fullName evidence="2">Retrotransposon gag domain-containing protein</fullName>
    </recommendedName>
</protein>
<name>A0A1E1WTK3_PECGO</name>
<dbReference type="OrthoDB" id="8057069at2759"/>
<sequence>MATVSMSPEQLQDLVSAATTAATTAALQAAANQNCARTPGSFANANFSFEGARETEKVEAFLAAVSIYKSVENISDKDALHCLPLLLKGEASLWWQGCKNGVKTWTEFEKRLRHAYAPKLPAYL</sequence>
<dbReference type="AlphaFoldDB" id="A0A1E1WTK3"/>
<proteinExistence type="predicted"/>
<dbReference type="EMBL" id="GDQN01000695">
    <property type="protein sequence ID" value="JAT90359.1"/>
    <property type="molecule type" value="Transcribed_RNA"/>
</dbReference>
<organism evidence="1">
    <name type="scientific">Pectinophora gossypiella</name>
    <name type="common">Cotton pink bollworm</name>
    <name type="synonym">Depressaria gossypiella</name>
    <dbReference type="NCBI Taxonomy" id="13191"/>
    <lineage>
        <taxon>Eukaryota</taxon>
        <taxon>Metazoa</taxon>
        <taxon>Ecdysozoa</taxon>
        <taxon>Arthropoda</taxon>
        <taxon>Hexapoda</taxon>
        <taxon>Insecta</taxon>
        <taxon>Pterygota</taxon>
        <taxon>Neoptera</taxon>
        <taxon>Endopterygota</taxon>
        <taxon>Lepidoptera</taxon>
        <taxon>Glossata</taxon>
        <taxon>Ditrysia</taxon>
        <taxon>Gelechioidea</taxon>
        <taxon>Gelechiidae</taxon>
        <taxon>Apatetrinae</taxon>
        <taxon>Pectinophora</taxon>
    </lineage>
</organism>
<accession>A0A1E1WTK3</accession>
<gene>
    <name evidence="1" type="ORF">g.670</name>
</gene>
<evidence type="ECO:0000313" key="1">
    <source>
        <dbReference type="EMBL" id="JAT90359.1"/>
    </source>
</evidence>
<feature type="non-terminal residue" evidence="1">
    <location>
        <position position="124"/>
    </location>
</feature>